<reference evidence="3" key="1">
    <citation type="submission" date="2025-08" db="UniProtKB">
        <authorList>
            <consortium name="RefSeq"/>
        </authorList>
    </citation>
    <scope>IDENTIFICATION</scope>
    <source>
        <tissue evidence="3">Whole larval tissue</tissue>
    </source>
</reference>
<dbReference type="OrthoDB" id="7478544at2759"/>
<dbReference type="AlphaFoldDB" id="A0A9R0EZ29"/>
<gene>
    <name evidence="3" type="primary">LOC126911757</name>
</gene>
<protein>
    <submittedName>
        <fullName evidence="3">Uncharacterized protein LOC126911757</fullName>
    </submittedName>
</protein>
<sequence length="283" mass="33207">MYVICVTVLLFGITDARVYCQDKHAGPWKPLGKTCQITCSTIVTAIEKLKLQDYEHLITDRFKNKINISNNDILNIGENLIKENIERQSNAMSLHNNTRRHLKLYNTYHRLLSNEHFPRALDKEAGKMTARLMAECQNIKSTSKTKDDFYKKSYWEKCRRKLYKRVDVLLRFKKFLNKYADPKYQFDDKMTKEILETVDSDQTRRLNLDFTSIMPYLEKALRYHKTRTDTTLVSLRGSTCLAIYLPGCYCKAGYVENQGQCVKPESCVDSEFPAEYLERIILY</sequence>
<dbReference type="Proteomes" id="UP000829999">
    <property type="component" value="Chromosome 19"/>
</dbReference>
<evidence type="ECO:0000313" key="2">
    <source>
        <dbReference type="Proteomes" id="UP000829999"/>
    </source>
</evidence>
<evidence type="ECO:0000256" key="1">
    <source>
        <dbReference type="SAM" id="SignalP"/>
    </source>
</evidence>
<keyword evidence="2" id="KW-1185">Reference proteome</keyword>
<feature type="chain" id="PRO_5040227293" evidence="1">
    <location>
        <begin position="17"/>
        <end position="283"/>
    </location>
</feature>
<dbReference type="CDD" id="cd19941">
    <property type="entry name" value="TIL"/>
    <property type="match status" value="1"/>
</dbReference>
<evidence type="ECO:0000313" key="3">
    <source>
        <dbReference type="RefSeq" id="XP_050556549.1"/>
    </source>
</evidence>
<keyword evidence="1" id="KW-0732">Signal</keyword>
<name>A0A9R0EZ29_SPOFR</name>
<accession>A0A9R0EZ29</accession>
<proteinExistence type="predicted"/>
<dbReference type="RefSeq" id="XP_050556549.1">
    <property type="nucleotide sequence ID" value="XM_050700592.1"/>
</dbReference>
<dbReference type="Gene3D" id="2.10.25.10">
    <property type="entry name" value="Laminin"/>
    <property type="match status" value="1"/>
</dbReference>
<dbReference type="SUPFAM" id="SSF57567">
    <property type="entry name" value="Serine protease inhibitors"/>
    <property type="match status" value="1"/>
</dbReference>
<feature type="signal peptide" evidence="1">
    <location>
        <begin position="1"/>
        <end position="16"/>
    </location>
</feature>
<dbReference type="GeneID" id="126911757"/>
<dbReference type="InterPro" id="IPR036084">
    <property type="entry name" value="Ser_inhib-like_sf"/>
</dbReference>
<organism evidence="2 3">
    <name type="scientific">Spodoptera frugiperda</name>
    <name type="common">Fall armyworm</name>
    <dbReference type="NCBI Taxonomy" id="7108"/>
    <lineage>
        <taxon>Eukaryota</taxon>
        <taxon>Metazoa</taxon>
        <taxon>Ecdysozoa</taxon>
        <taxon>Arthropoda</taxon>
        <taxon>Hexapoda</taxon>
        <taxon>Insecta</taxon>
        <taxon>Pterygota</taxon>
        <taxon>Neoptera</taxon>
        <taxon>Endopterygota</taxon>
        <taxon>Lepidoptera</taxon>
        <taxon>Glossata</taxon>
        <taxon>Ditrysia</taxon>
        <taxon>Noctuoidea</taxon>
        <taxon>Noctuidae</taxon>
        <taxon>Amphipyrinae</taxon>
        <taxon>Spodoptera</taxon>
    </lineage>
</organism>